<protein>
    <submittedName>
        <fullName evidence="1">F14J16.1</fullName>
    </submittedName>
</protein>
<reference evidence="1" key="2">
    <citation type="submission" date="2000-05" db="EMBL/GenBank/DDBJ databases">
        <title>Genomic sequence for Arabidopsis thaliana BAC F14J16 from chromosome I.</title>
        <authorList>
            <person name="Shinn P."/>
            <person name="Brooks S."/>
            <person name="Buehler E."/>
            <person name="Chao Q."/>
            <person name="Johnson-Hopson C."/>
            <person name="Khan S."/>
            <person name="Kim C."/>
            <person name="Altafi H."/>
            <person name="Bei Q."/>
            <person name="Chin C."/>
            <person name="Chiou J."/>
            <person name="Choi E."/>
            <person name="Conn L."/>
            <person name="Conway A."/>
            <person name="Gonzales A."/>
            <person name="Hansen N."/>
            <person name="Howing B."/>
            <person name="Koo T."/>
            <person name="Lam B."/>
            <person name="Lee J."/>
            <person name="Lenz C."/>
            <person name="Li J."/>
            <person name="Liu A."/>
            <person name="Liu K."/>
            <person name="Liu S."/>
            <person name="Mukharsky N."/>
            <person name="Nguyen M."/>
            <person name="Palm C."/>
            <person name="Pham P."/>
            <person name="Sakano H."/>
            <person name="Schwartz J."/>
            <person name="Southwick A."/>
            <person name="Thaveri A."/>
            <person name="Toriumi M."/>
            <person name="Vaysberg M."/>
            <person name="Yu G."/>
            <person name="Federspiel N.A."/>
            <person name="Theologis A."/>
            <person name="Ecker J.R."/>
        </authorList>
    </citation>
    <scope>NUCLEOTIDE SEQUENCE</scope>
</reference>
<accession>Q9LG36</accession>
<evidence type="ECO:0000313" key="1">
    <source>
        <dbReference type="EMBL" id="AAF79308.1"/>
    </source>
</evidence>
<name>Q9LG36_ARATH</name>
<reference key="1">
    <citation type="journal article" date="2000" name="Nature">
        <title>Sequence and analysis of chromosome 1 of the plant Arabidopsis thaliana.</title>
        <authorList>
            <person name="Theologis A."/>
            <person name="Ecker J.R."/>
            <person name="Palm C.J."/>
            <person name="Federspiel N.A."/>
            <person name="Kaul S."/>
            <person name="White O."/>
            <person name="Alonso J."/>
            <person name="Altafi H."/>
            <person name="Araujo R."/>
            <person name="Bowman C.L."/>
            <person name="Brooks S.Y."/>
            <person name="Buehler E."/>
            <person name="Chan A."/>
            <person name="Chao Q."/>
            <person name="Chen H."/>
            <person name="Cheuk R.F."/>
            <person name="Chin C.W."/>
            <person name="Chung M.K."/>
            <person name="Conn L."/>
            <person name="Conway A.B."/>
            <person name="Conway A.R."/>
            <person name="Creasy T.H."/>
            <person name="Dewar K."/>
            <person name="Dunn P."/>
            <person name="Etgu P."/>
            <person name="Feldblyum T.V."/>
            <person name="Feng J."/>
            <person name="Fong B."/>
            <person name="Fujii C.Y."/>
            <person name="Gill J.E."/>
            <person name="Goldsmith A.D."/>
            <person name="Haas B."/>
            <person name="Hansen N.F."/>
            <person name="Hughes B."/>
            <person name="Huizar L."/>
            <person name="Hunter J.L."/>
            <person name="Jenkins J."/>
            <person name="Johnson-Hopson C."/>
            <person name="Khan S."/>
            <person name="Khaykin E."/>
            <person name="Kim C.J."/>
            <person name="Koo H.L."/>
            <person name="Kremenetskaia I."/>
            <person name="Kurtz D.B."/>
            <person name="Kwan A."/>
            <person name="Lam B."/>
            <person name="Langin-Hooper S."/>
            <person name="Lee A."/>
            <person name="Lee J.M."/>
            <person name="Lenz C.A."/>
            <person name="Li J.H."/>
            <person name="Li Y."/>
            <person name="Lin X."/>
            <person name="Liu S.X."/>
            <person name="Liu Z.A."/>
            <person name="Luros J.S."/>
            <person name="Maiti R."/>
            <person name="Marziali A."/>
            <person name="Militscher J."/>
            <person name="Miranda M."/>
            <person name="Nguyen M."/>
            <person name="Nierman W.C."/>
            <person name="Osborne B.I."/>
            <person name="Pai G."/>
            <person name="Peterson J."/>
            <person name="Pham P.K."/>
            <person name="Rizzo M."/>
            <person name="Rooney T."/>
            <person name="Rowley D."/>
            <person name="Sakano H."/>
            <person name="Salzberg S.L."/>
            <person name="Schwartz J.R."/>
            <person name="Shinn P."/>
            <person name="Southwick A.M."/>
            <person name="Sun H."/>
            <person name="Tallon L.J."/>
            <person name="Tambunga G."/>
            <person name="Toriumi M.J."/>
            <person name="Town C.D."/>
            <person name="Utterback T."/>
            <person name="Van Aken S."/>
            <person name="Vaysberg M."/>
            <person name="Vysotskaia V.S."/>
            <person name="Walker M."/>
            <person name="Wu D."/>
            <person name="Yu G."/>
            <person name="Fraser C.M."/>
            <person name="Venter J.C."/>
            <person name="Davis R.W."/>
        </authorList>
    </citation>
    <scope>NUCLEOTIDE SEQUENCE [LARGE SCALE GENOMIC DNA]</scope>
    <source>
        <strain>cv. Columbia</strain>
    </source>
</reference>
<sequence>MQIREFCVENSLQKGRCIIYVCETQYLIICTYYMSTKQSLLNMTLVGRGLVFIAFQKKKKNLTFLYERIKINKLYVNNLFYICIYNNKCNRKTNDSIYSSFLTNQRLYVIFLISTVTTFTTINQKLKKKKTFTAPRI</sequence>
<reference evidence="1" key="3">
    <citation type="submission" date="2000-06" db="EMBL/GenBank/DDBJ databases">
        <authorList>
            <person name="Cheuk R."/>
            <person name="Shinn P."/>
            <person name="Brooks S."/>
            <person name="Buehler E."/>
            <person name="Chao Q."/>
            <person name="Johnson-Hopson C."/>
            <person name="Khan S."/>
            <person name="Kim C."/>
            <person name="Altafi H."/>
            <person name="Bei B."/>
            <person name="Chin C."/>
            <person name="Chiou J."/>
            <person name="Choi E."/>
            <person name="Conn L."/>
            <person name="Conway A."/>
            <person name="Gonzalez A."/>
            <person name="Hansen N."/>
            <person name="Howing B."/>
            <person name="Koo T."/>
            <person name="Lam B."/>
            <person name="Lee J."/>
            <person name="Lenz C."/>
            <person name="Li J."/>
            <person name="Liu A."/>
            <person name="Liu J."/>
            <person name="Liu S."/>
            <person name="Mukharsky N."/>
            <person name="Nguyen M."/>
            <person name="Palm C."/>
            <person name="Pham P."/>
            <person name="Sakano H."/>
            <person name="Schwartz J."/>
            <person name="Southwick A."/>
            <person name="Thaveri A."/>
            <person name="Toriumi M."/>
            <person name="Vaysberg M."/>
            <person name="Yu G."/>
            <person name="Davis R."/>
            <person name="Federspiel N."/>
            <person name="Theologis A."/>
            <person name="Ecker J."/>
        </authorList>
    </citation>
    <scope>NUCLEOTIDE SEQUENCE</scope>
</reference>
<proteinExistence type="predicted"/>
<dbReference type="AlphaFoldDB" id="Q9LG36"/>
<organism evidence="1">
    <name type="scientific">Arabidopsis thaliana</name>
    <name type="common">Mouse-ear cress</name>
    <dbReference type="NCBI Taxonomy" id="3702"/>
    <lineage>
        <taxon>Eukaryota</taxon>
        <taxon>Viridiplantae</taxon>
        <taxon>Streptophyta</taxon>
        <taxon>Embryophyta</taxon>
        <taxon>Tracheophyta</taxon>
        <taxon>Spermatophyta</taxon>
        <taxon>Magnoliopsida</taxon>
        <taxon>eudicotyledons</taxon>
        <taxon>Gunneridae</taxon>
        <taxon>Pentapetalae</taxon>
        <taxon>rosids</taxon>
        <taxon>malvids</taxon>
        <taxon>Brassicales</taxon>
        <taxon>Brassicaceae</taxon>
        <taxon>Camelineae</taxon>
        <taxon>Arabidopsis</taxon>
    </lineage>
</organism>
<dbReference type="EMBL" id="AC002304">
    <property type="protein sequence ID" value="AAF79308.1"/>
    <property type="molecule type" value="Genomic_DNA"/>
</dbReference>